<name>A0A7W8E0Q0_9BRAD</name>
<accession>A0A7W8E0Q0</accession>
<dbReference type="AlphaFoldDB" id="A0A7W8E0Q0"/>
<evidence type="ECO:0000313" key="1">
    <source>
        <dbReference type="EMBL" id="MBB5049115.1"/>
    </source>
</evidence>
<dbReference type="EMBL" id="JACHIH010000030">
    <property type="protein sequence ID" value="MBB5049115.1"/>
    <property type="molecule type" value="Genomic_DNA"/>
</dbReference>
<comment type="caution">
    <text evidence="1">The sequence shown here is derived from an EMBL/GenBank/DDBJ whole genome shotgun (WGS) entry which is preliminary data.</text>
</comment>
<proteinExistence type="predicted"/>
<sequence length="62" mass="6497">MPDDQLAARISLFGPGISKEALATVTSPAPAARFSVMRFMQIPLTVSGCGRRGFSPNCADAL</sequence>
<gene>
    <name evidence="1" type="ORF">HNR60_003889</name>
</gene>
<organism evidence="1 2">
    <name type="scientific">Rhodopseudomonas rhenobacensis</name>
    <dbReference type="NCBI Taxonomy" id="87461"/>
    <lineage>
        <taxon>Bacteria</taxon>
        <taxon>Pseudomonadati</taxon>
        <taxon>Pseudomonadota</taxon>
        <taxon>Alphaproteobacteria</taxon>
        <taxon>Hyphomicrobiales</taxon>
        <taxon>Nitrobacteraceae</taxon>
        <taxon>Rhodopseudomonas</taxon>
    </lineage>
</organism>
<evidence type="ECO:0000313" key="2">
    <source>
        <dbReference type="Proteomes" id="UP000542353"/>
    </source>
</evidence>
<dbReference type="Proteomes" id="UP000542353">
    <property type="component" value="Unassembled WGS sequence"/>
</dbReference>
<dbReference type="RefSeq" id="WP_184260875.1">
    <property type="nucleotide sequence ID" value="NZ_JACHIH010000030.1"/>
</dbReference>
<reference evidence="1 2" key="1">
    <citation type="submission" date="2020-08" db="EMBL/GenBank/DDBJ databases">
        <title>Genomic Encyclopedia of Type Strains, Phase IV (KMG-IV): sequencing the most valuable type-strain genomes for metagenomic binning, comparative biology and taxonomic classification.</title>
        <authorList>
            <person name="Goeker M."/>
        </authorList>
    </citation>
    <scope>NUCLEOTIDE SEQUENCE [LARGE SCALE GENOMIC DNA]</scope>
    <source>
        <strain evidence="1 2">DSM 12706</strain>
    </source>
</reference>
<protein>
    <submittedName>
        <fullName evidence="1">Uncharacterized protein</fullName>
    </submittedName>
</protein>
<keyword evidence="2" id="KW-1185">Reference proteome</keyword>